<feature type="signal peptide" evidence="4">
    <location>
        <begin position="1"/>
        <end position="22"/>
    </location>
</feature>
<evidence type="ECO:0000256" key="3">
    <source>
        <dbReference type="SAM" id="MobiDB-lite"/>
    </source>
</evidence>
<sequence>MVKFTSLILLAVAAMVPVMVLAEDGLCGLNNSCPPGYCCSEYGYCGKGPAWCGKGCKGGECDLIDGHALQRKANYVSHGQHAQRLVHYDSLRLPAKRVIRQSSHRYRAQRVTRHGSYRHRAQRLVLNGNYGHRTQRLSGHDSRGRSAQRLNRHSSHRPPTQRLSRHDIQSHPYQRLNSHGSHDHSSVQHVDQSHVHKEGEQCPLGLLDCDETYKDMYWHCDTTGWKAKQNAPGTVCILKNGQYYAEHDSSIYAKRKKYFK</sequence>
<dbReference type="OrthoDB" id="4359669at2759"/>
<dbReference type="InterPro" id="IPR001002">
    <property type="entry name" value="Chitin-bd_1"/>
</dbReference>
<comment type="caution">
    <text evidence="6">The sequence shown here is derived from an EMBL/GenBank/DDBJ whole genome shotgun (WGS) entry which is preliminary data.</text>
</comment>
<evidence type="ECO:0000256" key="2">
    <source>
        <dbReference type="PROSITE-ProRule" id="PRU00261"/>
    </source>
</evidence>
<dbReference type="GO" id="GO:0008061">
    <property type="term" value="F:chitin binding"/>
    <property type="evidence" value="ECO:0007669"/>
    <property type="project" value="UniProtKB-UniRule"/>
</dbReference>
<dbReference type="Proteomes" id="UP001150925">
    <property type="component" value="Unassembled WGS sequence"/>
</dbReference>
<comment type="caution">
    <text evidence="2">Lacks conserved residue(s) required for the propagation of feature annotation.</text>
</comment>
<keyword evidence="4" id="KW-0732">Signal</keyword>
<keyword evidence="1 2" id="KW-0147">Chitin-binding</keyword>
<gene>
    <name evidence="6" type="ORF">IWQ62_000934</name>
</gene>
<dbReference type="AlphaFoldDB" id="A0A9W8E947"/>
<feature type="compositionally biased region" description="Basic and acidic residues" evidence="3">
    <location>
        <begin position="180"/>
        <end position="196"/>
    </location>
</feature>
<organism evidence="6 7">
    <name type="scientific">Dispira parvispora</name>
    <dbReference type="NCBI Taxonomy" id="1520584"/>
    <lineage>
        <taxon>Eukaryota</taxon>
        <taxon>Fungi</taxon>
        <taxon>Fungi incertae sedis</taxon>
        <taxon>Zoopagomycota</taxon>
        <taxon>Kickxellomycotina</taxon>
        <taxon>Dimargaritomycetes</taxon>
        <taxon>Dimargaritales</taxon>
        <taxon>Dimargaritaceae</taxon>
        <taxon>Dispira</taxon>
    </lineage>
</organism>
<feature type="disulfide bond" evidence="2">
    <location>
        <begin position="33"/>
        <end position="45"/>
    </location>
</feature>
<feature type="region of interest" description="Disordered" evidence="3">
    <location>
        <begin position="104"/>
        <end position="196"/>
    </location>
</feature>
<evidence type="ECO:0000313" key="7">
    <source>
        <dbReference type="Proteomes" id="UP001150925"/>
    </source>
</evidence>
<evidence type="ECO:0000259" key="5">
    <source>
        <dbReference type="PROSITE" id="PS50941"/>
    </source>
</evidence>
<evidence type="ECO:0000313" key="6">
    <source>
        <dbReference type="EMBL" id="KAJ1968942.1"/>
    </source>
</evidence>
<evidence type="ECO:0000256" key="1">
    <source>
        <dbReference type="ARBA" id="ARBA00022669"/>
    </source>
</evidence>
<dbReference type="Gene3D" id="3.30.60.10">
    <property type="entry name" value="Endochitinase-like"/>
    <property type="match status" value="1"/>
</dbReference>
<dbReference type="InterPro" id="IPR018371">
    <property type="entry name" value="Chitin-binding_1_CS"/>
</dbReference>
<feature type="disulfide bond" evidence="2">
    <location>
        <begin position="38"/>
        <end position="52"/>
    </location>
</feature>
<evidence type="ECO:0000256" key="4">
    <source>
        <dbReference type="SAM" id="SignalP"/>
    </source>
</evidence>
<dbReference type="PROSITE" id="PS50941">
    <property type="entry name" value="CHIT_BIND_I_2"/>
    <property type="match status" value="1"/>
</dbReference>
<feature type="domain" description="Chitin-binding type-1" evidence="5">
    <location>
        <begin position="24"/>
        <end position="63"/>
    </location>
</feature>
<dbReference type="InterPro" id="IPR036861">
    <property type="entry name" value="Endochitinase-like_sf"/>
</dbReference>
<protein>
    <recommendedName>
        <fullName evidence="5">Chitin-binding type-1 domain-containing protein</fullName>
    </recommendedName>
</protein>
<dbReference type="PROSITE" id="PS00026">
    <property type="entry name" value="CHIT_BIND_I_1"/>
    <property type="match status" value="1"/>
</dbReference>
<feature type="chain" id="PRO_5040825889" description="Chitin-binding type-1 domain-containing protein" evidence="4">
    <location>
        <begin position="23"/>
        <end position="260"/>
    </location>
</feature>
<feature type="compositionally biased region" description="Basic residues" evidence="3">
    <location>
        <begin position="104"/>
        <end position="122"/>
    </location>
</feature>
<dbReference type="CDD" id="cd00035">
    <property type="entry name" value="ChtBD1"/>
    <property type="match status" value="1"/>
</dbReference>
<dbReference type="Pfam" id="PF00187">
    <property type="entry name" value="Chitin_bind_1"/>
    <property type="match status" value="1"/>
</dbReference>
<keyword evidence="2" id="KW-1015">Disulfide bond</keyword>
<reference evidence="6" key="1">
    <citation type="submission" date="2022-07" db="EMBL/GenBank/DDBJ databases">
        <title>Phylogenomic reconstructions and comparative analyses of Kickxellomycotina fungi.</title>
        <authorList>
            <person name="Reynolds N.K."/>
            <person name="Stajich J.E."/>
            <person name="Barry K."/>
            <person name="Grigoriev I.V."/>
            <person name="Crous P."/>
            <person name="Smith M.E."/>
        </authorList>
    </citation>
    <scope>NUCLEOTIDE SEQUENCE</scope>
    <source>
        <strain evidence="6">RSA 1196</strain>
    </source>
</reference>
<name>A0A9W8E947_9FUNG</name>
<accession>A0A9W8E947</accession>
<dbReference type="EMBL" id="JANBPY010000115">
    <property type="protein sequence ID" value="KAJ1968942.1"/>
    <property type="molecule type" value="Genomic_DNA"/>
</dbReference>
<dbReference type="SMART" id="SM00270">
    <property type="entry name" value="ChtBD1"/>
    <property type="match status" value="1"/>
</dbReference>
<proteinExistence type="predicted"/>
<dbReference type="SUPFAM" id="SSF57016">
    <property type="entry name" value="Plant lectins/antimicrobial peptides"/>
    <property type="match status" value="1"/>
</dbReference>
<keyword evidence="7" id="KW-1185">Reference proteome</keyword>